<dbReference type="RefSeq" id="WP_151895167.1">
    <property type="nucleotide sequence ID" value="NZ_BKCF01000006.1"/>
</dbReference>
<keyword evidence="3" id="KW-1185">Reference proteome</keyword>
<dbReference type="Proteomes" id="UP000326994">
    <property type="component" value="Unassembled WGS sequence"/>
</dbReference>
<sequence>MNSKVEAYIKKSDKWQAELKALRSIVLDCNLTEDFKWRNPCYTLNYKNIIILGRLKEACTLSFFKGMLLKDTEKILNSAGPNSRSAKIISFKNLEEIFELESTLKNYILEAIKIEKKGLKIDLKKDDKLDYHEELKIAFKENPLLESAFLNLTPGRQRGYILYFESAKQSKTRTARINKYEQRIIDGKGFHDCVCGLSKKMPSCDGSHKYIKS</sequence>
<dbReference type="OrthoDB" id="214150at2"/>
<evidence type="ECO:0000259" key="1">
    <source>
        <dbReference type="Pfam" id="PF08818"/>
    </source>
</evidence>
<feature type="domain" description="YdhG-like" evidence="1">
    <location>
        <begin position="15"/>
        <end position="112"/>
    </location>
</feature>
<organism evidence="2 3">
    <name type="scientific">Patiriisocius marinistellae</name>
    <dbReference type="NCBI Taxonomy" id="2494560"/>
    <lineage>
        <taxon>Bacteria</taxon>
        <taxon>Pseudomonadati</taxon>
        <taxon>Bacteroidota</taxon>
        <taxon>Flavobacteriia</taxon>
        <taxon>Flavobacteriales</taxon>
        <taxon>Flavobacteriaceae</taxon>
        <taxon>Patiriisocius</taxon>
    </lineage>
</organism>
<proteinExistence type="predicted"/>
<name>A0A5J4G110_9FLAO</name>
<dbReference type="Gene3D" id="3.90.1150.200">
    <property type="match status" value="1"/>
</dbReference>
<dbReference type="InterPro" id="IPR016786">
    <property type="entry name" value="YdeI_bac"/>
</dbReference>
<dbReference type="Pfam" id="PF13376">
    <property type="entry name" value="OmdA"/>
    <property type="match status" value="1"/>
</dbReference>
<accession>A0A5J4G110</accession>
<dbReference type="Gene3D" id="3.40.5.90">
    <property type="entry name" value="CDGSH iron-sulfur domain, mitoNEET-type"/>
    <property type="match status" value="1"/>
</dbReference>
<gene>
    <name evidence="2" type="primary">ydeI</name>
    <name evidence="2" type="ORF">ULMS_27620</name>
</gene>
<evidence type="ECO:0000313" key="3">
    <source>
        <dbReference type="Proteomes" id="UP000326994"/>
    </source>
</evidence>
<protein>
    <recommendedName>
        <fullName evidence="1">YdhG-like domain-containing protein</fullName>
    </recommendedName>
</protein>
<dbReference type="EMBL" id="BKCF01000006">
    <property type="protein sequence ID" value="GEQ87254.1"/>
    <property type="molecule type" value="Genomic_DNA"/>
</dbReference>
<evidence type="ECO:0000313" key="2">
    <source>
        <dbReference type="EMBL" id="GEQ87254.1"/>
    </source>
</evidence>
<reference evidence="2 3" key="1">
    <citation type="submission" date="2019-08" db="EMBL/GenBank/DDBJ databases">
        <title>Ulvibacter marinistellae sp. nov., isolated from a starfish, Patiria pectinifera.</title>
        <authorList>
            <person name="Kawano K."/>
            <person name="Ushijima N."/>
            <person name="Kihara M."/>
            <person name="Itoh H."/>
        </authorList>
    </citation>
    <scope>NUCLEOTIDE SEQUENCE [LARGE SCALE GENOMIC DNA]</scope>
    <source>
        <strain evidence="2 3">KK4</strain>
    </source>
</reference>
<dbReference type="PIRSF" id="PIRSF021308">
    <property type="entry name" value="UCP021308"/>
    <property type="match status" value="1"/>
</dbReference>
<dbReference type="Pfam" id="PF08818">
    <property type="entry name" value="DUF1801"/>
    <property type="match status" value="1"/>
</dbReference>
<dbReference type="SUPFAM" id="SSF159888">
    <property type="entry name" value="YdhG-like"/>
    <property type="match status" value="1"/>
</dbReference>
<dbReference type="InterPro" id="IPR042216">
    <property type="entry name" value="MitoNEET_CISD"/>
</dbReference>
<dbReference type="AlphaFoldDB" id="A0A5J4G110"/>
<comment type="caution">
    <text evidence="2">The sequence shown here is derived from an EMBL/GenBank/DDBJ whole genome shotgun (WGS) entry which is preliminary data.</text>
</comment>
<dbReference type="InterPro" id="IPR014922">
    <property type="entry name" value="YdhG-like"/>
</dbReference>